<gene>
    <name evidence="3" type="ORF">H9703_02880</name>
</gene>
<reference evidence="3" key="2">
    <citation type="submission" date="2021-04" db="EMBL/GenBank/DDBJ databases">
        <authorList>
            <person name="Gilroy R."/>
        </authorList>
    </citation>
    <scope>NUCLEOTIDE SEQUENCE</scope>
    <source>
        <strain evidence="3">ChiSjej5B23-2810</strain>
    </source>
</reference>
<dbReference type="Proteomes" id="UP000823906">
    <property type="component" value="Unassembled WGS sequence"/>
</dbReference>
<evidence type="ECO:0000256" key="2">
    <source>
        <dbReference type="SAM" id="SignalP"/>
    </source>
</evidence>
<proteinExistence type="predicted"/>
<feature type="chain" id="PRO_5038712872" evidence="2">
    <location>
        <begin position="24"/>
        <end position="216"/>
    </location>
</feature>
<feature type="signal peptide" evidence="2">
    <location>
        <begin position="1"/>
        <end position="23"/>
    </location>
</feature>
<organism evidence="3 4">
    <name type="scientific">Candidatus Faecalibacterium faecigallinarum</name>
    <dbReference type="NCBI Taxonomy" id="2838577"/>
    <lineage>
        <taxon>Bacteria</taxon>
        <taxon>Bacillati</taxon>
        <taxon>Bacillota</taxon>
        <taxon>Clostridia</taxon>
        <taxon>Eubacteriales</taxon>
        <taxon>Oscillospiraceae</taxon>
        <taxon>Faecalibacterium</taxon>
    </lineage>
</organism>
<dbReference type="EMBL" id="DWWN01000023">
    <property type="protein sequence ID" value="HJC45076.1"/>
    <property type="molecule type" value="Genomic_DNA"/>
</dbReference>
<reference evidence="3" key="1">
    <citation type="journal article" date="2021" name="PeerJ">
        <title>Extensive microbial diversity within the chicken gut microbiome revealed by metagenomics and culture.</title>
        <authorList>
            <person name="Gilroy R."/>
            <person name="Ravi A."/>
            <person name="Getino M."/>
            <person name="Pursley I."/>
            <person name="Horton D.L."/>
            <person name="Alikhan N.F."/>
            <person name="Baker D."/>
            <person name="Gharbi K."/>
            <person name="Hall N."/>
            <person name="Watson M."/>
            <person name="Adriaenssens E.M."/>
            <person name="Foster-Nyarko E."/>
            <person name="Jarju S."/>
            <person name="Secka A."/>
            <person name="Antonio M."/>
            <person name="Oren A."/>
            <person name="Chaudhuri R.R."/>
            <person name="La Ragione R."/>
            <person name="Hildebrand F."/>
            <person name="Pallen M.J."/>
        </authorList>
    </citation>
    <scope>NUCLEOTIDE SEQUENCE</scope>
    <source>
        <strain evidence="3">ChiSjej5B23-2810</strain>
    </source>
</reference>
<accession>A0A9D2T4G0</accession>
<dbReference type="PROSITE" id="PS51257">
    <property type="entry name" value="PROKAR_LIPOPROTEIN"/>
    <property type="match status" value="1"/>
</dbReference>
<dbReference type="InterPro" id="IPR025324">
    <property type="entry name" value="DUF4230"/>
</dbReference>
<dbReference type="AlphaFoldDB" id="A0A9D2T4G0"/>
<comment type="caution">
    <text evidence="3">The sequence shown here is derived from an EMBL/GenBank/DDBJ whole genome shotgun (WGS) entry which is preliminary data.</text>
</comment>
<dbReference type="Pfam" id="PF14014">
    <property type="entry name" value="DUF4230"/>
    <property type="match status" value="1"/>
</dbReference>
<evidence type="ECO:0000256" key="1">
    <source>
        <dbReference type="SAM" id="MobiDB-lite"/>
    </source>
</evidence>
<feature type="compositionally biased region" description="Low complexity" evidence="1">
    <location>
        <begin position="206"/>
        <end position="216"/>
    </location>
</feature>
<feature type="region of interest" description="Disordered" evidence="1">
    <location>
        <begin position="196"/>
        <end position="216"/>
    </location>
</feature>
<evidence type="ECO:0000313" key="3">
    <source>
        <dbReference type="EMBL" id="HJC45076.1"/>
    </source>
</evidence>
<name>A0A9D2T4G0_9FIRM</name>
<evidence type="ECO:0000313" key="4">
    <source>
        <dbReference type="Proteomes" id="UP000823906"/>
    </source>
</evidence>
<protein>
    <submittedName>
        <fullName evidence="3">DUF4230 domain-containing protein</fullName>
    </submittedName>
</protein>
<sequence>MKWKKIAALAVSAATLCMATACGQGANAGMEPNVSEMRSICNLAVMECYYHNVAKFEKEGNRILFFGDKDKHFWIEYSGVVRFGINAAYVNIEADDTNLTITIPAAEVQSCKVDSSSLNSDSYIVAKGSGDITAEDEIVAFEEAQTVLEEQARNDETLLMQAQQRAQTLLENYVTNLGNVVGKQYTIDWVYLDAEGNPLGEKTSSETETIAASESD</sequence>
<keyword evidence="2" id="KW-0732">Signal</keyword>